<name>A0A543I4R7_9MICO</name>
<gene>
    <name evidence="1" type="ORF">FB466_0358</name>
</gene>
<sequence length="376" mass="40834">MSRSEKINTSAQPTFGEPWWHGRLFLSLAVVLSLLLGHTVTDLVFDVSESGATQSLLNEGAPTQTVYTDNGKATANNAKAAVEAYLGFLSDGDAESATKMAGPRARGETAIFLSNAVFAQAVEHISEATVTEVEELPNHRFDVHFSYRLAATKHTSVVQLHRKVARWVFEPMVAPLPVHRGPEGEITGFSISGVNTTPASESLFVYDAYPAVYQVDPPAGGFFVGDSVETVVAVHGDFAEGEDRNVAAAEYAFEPSERAVQLVDEAASTFLDGCLSVAGLFGHVPSSWGERSCGQRQLEEYSNVTDLRVEVLRYPTAQPDHGWPNYYVTDGLLKLSFSARNNRSGSEEIYRISDLEINVDSYVAVARIHDDTVVLG</sequence>
<reference evidence="1 2" key="1">
    <citation type="submission" date="2019-06" db="EMBL/GenBank/DDBJ databases">
        <title>Sequencing the genomes of 1000 actinobacteria strains.</title>
        <authorList>
            <person name="Klenk H.-P."/>
        </authorList>
    </citation>
    <scope>NUCLEOTIDE SEQUENCE [LARGE SCALE GENOMIC DNA]</scope>
    <source>
        <strain evidence="1 2">DSM 18031</strain>
    </source>
</reference>
<accession>A0A543I4R7</accession>
<evidence type="ECO:0000313" key="1">
    <source>
        <dbReference type="EMBL" id="TQM65554.1"/>
    </source>
</evidence>
<proteinExistence type="predicted"/>
<comment type="caution">
    <text evidence="1">The sequence shown here is derived from an EMBL/GenBank/DDBJ whole genome shotgun (WGS) entry which is preliminary data.</text>
</comment>
<dbReference type="Proteomes" id="UP000318331">
    <property type="component" value="Unassembled WGS sequence"/>
</dbReference>
<dbReference type="EMBL" id="VFPN01000001">
    <property type="protein sequence ID" value="TQM65554.1"/>
    <property type="molecule type" value="Genomic_DNA"/>
</dbReference>
<evidence type="ECO:0000313" key="2">
    <source>
        <dbReference type="Proteomes" id="UP000318331"/>
    </source>
</evidence>
<protein>
    <submittedName>
        <fullName evidence="1">Uncharacterized protein</fullName>
    </submittedName>
</protein>
<dbReference type="AlphaFoldDB" id="A0A543I4R7"/>
<dbReference type="RefSeq" id="WP_170205976.1">
    <property type="nucleotide sequence ID" value="NZ_BAAAYS010000013.1"/>
</dbReference>
<organism evidence="1 2">
    <name type="scientific">Klugiella xanthotipulae</name>
    <dbReference type="NCBI Taxonomy" id="244735"/>
    <lineage>
        <taxon>Bacteria</taxon>
        <taxon>Bacillati</taxon>
        <taxon>Actinomycetota</taxon>
        <taxon>Actinomycetes</taxon>
        <taxon>Micrococcales</taxon>
        <taxon>Microbacteriaceae</taxon>
        <taxon>Klugiella</taxon>
    </lineage>
</organism>
<keyword evidence="2" id="KW-1185">Reference proteome</keyword>